<evidence type="ECO:0000313" key="3">
    <source>
        <dbReference type="Proteomes" id="UP000198575"/>
    </source>
</evidence>
<evidence type="ECO:0000256" key="1">
    <source>
        <dbReference type="SAM" id="SignalP"/>
    </source>
</evidence>
<protein>
    <submittedName>
        <fullName evidence="2">Uncharacterized protein</fullName>
    </submittedName>
</protein>
<dbReference type="EMBL" id="FOVF01000008">
    <property type="protein sequence ID" value="SFN22112.1"/>
    <property type="molecule type" value="Genomic_DNA"/>
</dbReference>
<reference evidence="2 3" key="1">
    <citation type="submission" date="2016-10" db="EMBL/GenBank/DDBJ databases">
        <authorList>
            <person name="de Groot N.N."/>
        </authorList>
    </citation>
    <scope>NUCLEOTIDE SEQUENCE [LARGE SCALE GENOMIC DNA]</scope>
    <source>
        <strain evidence="2 3">CGMCC 1.7659</strain>
    </source>
</reference>
<name>A0A1I4X8X5_9GAMM</name>
<feature type="signal peptide" evidence="1">
    <location>
        <begin position="1"/>
        <end position="24"/>
    </location>
</feature>
<organism evidence="2 3">
    <name type="scientific">Dokdonella immobilis</name>
    <dbReference type="NCBI Taxonomy" id="578942"/>
    <lineage>
        <taxon>Bacteria</taxon>
        <taxon>Pseudomonadati</taxon>
        <taxon>Pseudomonadota</taxon>
        <taxon>Gammaproteobacteria</taxon>
        <taxon>Lysobacterales</taxon>
        <taxon>Rhodanobacteraceae</taxon>
        <taxon>Dokdonella</taxon>
    </lineage>
</organism>
<proteinExistence type="predicted"/>
<accession>A0A1I4X8X5</accession>
<keyword evidence="1" id="KW-0732">Signal</keyword>
<dbReference type="Proteomes" id="UP000198575">
    <property type="component" value="Unassembled WGS sequence"/>
</dbReference>
<sequence length="376" mass="38377">MLNTTHHAFLALLAGLAVTSSCMACSIAPFNETWSPSGTVAWVQNGDDCVLTAAVAAAQPAAATVHYRRADRTAAFRISFVLTPAPALTSIDPTQSATLSSGAALAVPDIGPPQVSLYALRLSGDASGTHPQLTVDAACASPQGQNGLCSGTLPFALTDLPLRITLELDVGAGDGDQGQLRAWLGDDTSGSPALTLDHLDNARWGGIDRISLGLSDVSTALATTIGSQPFTFSEIAVNEPRLFWSDFESDRVGNIVVTGSPLNSPTNISGTTCNGQSQFPTIASGTTRLSGLSVVHPLTLGPSATFAVQVIPNSTSMVAFACPAGSGPSGPCVSAINAIGQNLQFPQLPAGDYQIVIGDTDGACGNYSLNPIGSPN</sequence>
<evidence type="ECO:0000313" key="2">
    <source>
        <dbReference type="EMBL" id="SFN22112.1"/>
    </source>
</evidence>
<dbReference type="AlphaFoldDB" id="A0A1I4X8X5"/>
<gene>
    <name evidence="2" type="ORF">SAMN05216289_10887</name>
</gene>
<dbReference type="RefSeq" id="WP_139224908.1">
    <property type="nucleotide sequence ID" value="NZ_FOVF01000008.1"/>
</dbReference>
<keyword evidence="3" id="KW-1185">Reference proteome</keyword>
<dbReference type="OrthoDB" id="9778880at2"/>
<feature type="chain" id="PRO_5011745117" evidence="1">
    <location>
        <begin position="25"/>
        <end position="376"/>
    </location>
</feature>